<feature type="transmembrane region" description="Helical" evidence="5">
    <location>
        <begin position="128"/>
        <end position="144"/>
    </location>
</feature>
<organism evidence="7 8">
    <name type="scientific">Henriciella pelagia</name>
    <dbReference type="NCBI Taxonomy" id="1977912"/>
    <lineage>
        <taxon>Bacteria</taxon>
        <taxon>Pseudomonadati</taxon>
        <taxon>Pseudomonadota</taxon>
        <taxon>Alphaproteobacteria</taxon>
        <taxon>Hyphomonadales</taxon>
        <taxon>Hyphomonadaceae</taxon>
        <taxon>Henriciella</taxon>
    </lineage>
</organism>
<feature type="transmembrane region" description="Helical" evidence="5">
    <location>
        <begin position="206"/>
        <end position="229"/>
    </location>
</feature>
<keyword evidence="3 5" id="KW-1133">Transmembrane helix</keyword>
<evidence type="ECO:0000256" key="1">
    <source>
        <dbReference type="ARBA" id="ARBA00004141"/>
    </source>
</evidence>
<dbReference type="Gene3D" id="1.20.1420.30">
    <property type="entry name" value="NCX, central ion-binding region"/>
    <property type="match status" value="1"/>
</dbReference>
<dbReference type="Proteomes" id="UP000628854">
    <property type="component" value="Unassembled WGS sequence"/>
</dbReference>
<keyword evidence="8" id="KW-1185">Reference proteome</keyword>
<proteinExistence type="predicted"/>
<gene>
    <name evidence="7" type="primary">yrbG</name>
    <name evidence="7" type="ORF">GCM10011503_01770</name>
</gene>
<keyword evidence="4 5" id="KW-0472">Membrane</keyword>
<feature type="transmembrane region" description="Helical" evidence="5">
    <location>
        <begin position="72"/>
        <end position="92"/>
    </location>
</feature>
<accession>A0ABQ1J488</accession>
<evidence type="ECO:0000313" key="7">
    <source>
        <dbReference type="EMBL" id="GGB57041.1"/>
    </source>
</evidence>
<dbReference type="PANTHER" id="PTHR10846:SF8">
    <property type="entry name" value="INNER MEMBRANE PROTEIN YRBG"/>
    <property type="match status" value="1"/>
</dbReference>
<name>A0ABQ1J488_9PROT</name>
<evidence type="ECO:0000259" key="6">
    <source>
        <dbReference type="Pfam" id="PF01699"/>
    </source>
</evidence>
<evidence type="ECO:0000256" key="4">
    <source>
        <dbReference type="ARBA" id="ARBA00023136"/>
    </source>
</evidence>
<feature type="transmembrane region" description="Helical" evidence="5">
    <location>
        <begin position="241"/>
        <end position="261"/>
    </location>
</feature>
<dbReference type="EMBL" id="BMKF01000001">
    <property type="protein sequence ID" value="GGB57041.1"/>
    <property type="molecule type" value="Genomic_DNA"/>
</dbReference>
<reference evidence="8" key="1">
    <citation type="journal article" date="2019" name="Int. J. Syst. Evol. Microbiol.">
        <title>The Global Catalogue of Microorganisms (GCM) 10K type strain sequencing project: providing services to taxonomists for standard genome sequencing and annotation.</title>
        <authorList>
            <consortium name="The Broad Institute Genomics Platform"/>
            <consortium name="The Broad Institute Genome Sequencing Center for Infectious Disease"/>
            <person name="Wu L."/>
            <person name="Ma J."/>
        </authorList>
    </citation>
    <scope>NUCLEOTIDE SEQUENCE [LARGE SCALE GENOMIC DNA]</scope>
    <source>
        <strain evidence="8">CGMCC 1.15928</strain>
    </source>
</reference>
<feature type="transmembrane region" description="Helical" evidence="5">
    <location>
        <begin position="165"/>
        <end position="186"/>
    </location>
</feature>
<dbReference type="InterPro" id="IPR044880">
    <property type="entry name" value="NCX_ion-bd_dom_sf"/>
</dbReference>
<evidence type="ECO:0000256" key="5">
    <source>
        <dbReference type="SAM" id="Phobius"/>
    </source>
</evidence>
<feature type="transmembrane region" description="Helical" evidence="5">
    <location>
        <begin position="267"/>
        <end position="286"/>
    </location>
</feature>
<keyword evidence="2 5" id="KW-0812">Transmembrane</keyword>
<dbReference type="PANTHER" id="PTHR10846">
    <property type="entry name" value="SODIUM/POTASSIUM/CALCIUM EXCHANGER"/>
    <property type="match status" value="1"/>
</dbReference>
<evidence type="ECO:0000256" key="2">
    <source>
        <dbReference type="ARBA" id="ARBA00022692"/>
    </source>
</evidence>
<dbReference type="InterPro" id="IPR004481">
    <property type="entry name" value="K/Na/Ca-exchanger"/>
</dbReference>
<sequence length="315" mass="31929">MLILSLIAGFVLLLIGGDVFVRGAVSLARRLGVSPLLIGLTLVGFGTSTPELVTSLQAALAGSPGVATGNVIGSNIANILLILGVAALIRPLLIDGAALKRDGLVLAISGLLCLGVVLSGVLDRLSGLVFVAGLLLYLGFAIWQERRNLGTAGAAGLPVEDEAPAGPAWLAIAQTVGGLALTIWGASLLIDGAVGIATRFGVSETIIGLSIVAVGTSLPELVTSVVAAIRGQSDVAFGNIVGSNIYNVLGILGVTALVQPIPVPDEIIAVDIWVMLAATIVLLVVARTGFRVTRAEGVFMLAGYGGYTAWLVSQV</sequence>
<feature type="domain" description="Sodium/calcium exchanger membrane region" evidence="6">
    <location>
        <begin position="2"/>
        <end position="143"/>
    </location>
</feature>
<comment type="caution">
    <text evidence="7">The sequence shown here is derived from an EMBL/GenBank/DDBJ whole genome shotgun (WGS) entry which is preliminary data.</text>
</comment>
<feature type="transmembrane region" description="Helical" evidence="5">
    <location>
        <begin position="104"/>
        <end position="122"/>
    </location>
</feature>
<protein>
    <submittedName>
        <fullName evidence="7">Sodium:calcium antiporter</fullName>
    </submittedName>
</protein>
<dbReference type="Gene3D" id="6.10.280.80">
    <property type="entry name" value="NCX, peripheral helical region"/>
    <property type="match status" value="1"/>
</dbReference>
<dbReference type="InterPro" id="IPR004837">
    <property type="entry name" value="NaCa_Exmemb"/>
</dbReference>
<feature type="domain" description="Sodium/calcium exchanger membrane region" evidence="6">
    <location>
        <begin position="172"/>
        <end position="311"/>
    </location>
</feature>
<dbReference type="Pfam" id="PF01699">
    <property type="entry name" value="Na_Ca_ex"/>
    <property type="match status" value="2"/>
</dbReference>
<evidence type="ECO:0000313" key="8">
    <source>
        <dbReference type="Proteomes" id="UP000628854"/>
    </source>
</evidence>
<evidence type="ECO:0000256" key="3">
    <source>
        <dbReference type="ARBA" id="ARBA00022989"/>
    </source>
</evidence>
<dbReference type="NCBIfam" id="TIGR00367">
    <property type="entry name" value="calcium/sodium antiporter"/>
    <property type="match status" value="1"/>
</dbReference>
<dbReference type="RefSeq" id="WP_084394031.1">
    <property type="nucleotide sequence ID" value="NZ_BMKF01000001.1"/>
</dbReference>
<comment type="subcellular location">
    <subcellularLocation>
        <location evidence="1">Membrane</location>
        <topology evidence="1">Multi-pass membrane protein</topology>
    </subcellularLocation>
</comment>